<evidence type="ECO:0000313" key="8">
    <source>
        <dbReference type="EMBL" id="KAJ5085850.1"/>
    </source>
</evidence>
<evidence type="ECO:0000256" key="6">
    <source>
        <dbReference type="ARBA" id="ARBA00034313"/>
    </source>
</evidence>
<comment type="similarity">
    <text evidence="6">Belongs to the anthrone oxygenase family.</text>
</comment>
<sequence>MPYDIIIAQLIGTLGCGVTAGGIMCLSTVAIPTLSLPARHPPSATAHEHHVPATPVAHLSHQWLDVYERGKSIFPPIALVASAANAYLAWKLRDAPVPYTLGCSWSSLYATAIVTTLGIIPWTMTAMKGTNGQLRAHAVRDDAAIAEGNWEKGC</sequence>
<comment type="subcellular location">
    <subcellularLocation>
        <location evidence="1">Membrane</location>
        <topology evidence="1">Multi-pass membrane protein</topology>
    </subcellularLocation>
</comment>
<dbReference type="GO" id="GO:0016020">
    <property type="term" value="C:membrane"/>
    <property type="evidence" value="ECO:0007669"/>
    <property type="project" value="UniProtKB-SubCell"/>
</dbReference>
<organism evidence="8 9">
    <name type="scientific">Penicillium argentinense</name>
    <dbReference type="NCBI Taxonomy" id="1131581"/>
    <lineage>
        <taxon>Eukaryota</taxon>
        <taxon>Fungi</taxon>
        <taxon>Dikarya</taxon>
        <taxon>Ascomycota</taxon>
        <taxon>Pezizomycotina</taxon>
        <taxon>Eurotiomycetes</taxon>
        <taxon>Eurotiomycetidae</taxon>
        <taxon>Eurotiales</taxon>
        <taxon>Aspergillaceae</taxon>
        <taxon>Penicillium</taxon>
    </lineage>
</organism>
<dbReference type="Proteomes" id="UP001149074">
    <property type="component" value="Unassembled WGS sequence"/>
</dbReference>
<feature type="transmembrane region" description="Helical" evidence="7">
    <location>
        <begin position="6"/>
        <end position="31"/>
    </location>
</feature>
<evidence type="ECO:0000256" key="2">
    <source>
        <dbReference type="ARBA" id="ARBA00022692"/>
    </source>
</evidence>
<evidence type="ECO:0000256" key="3">
    <source>
        <dbReference type="ARBA" id="ARBA00022989"/>
    </source>
</evidence>
<keyword evidence="4" id="KW-0560">Oxidoreductase</keyword>
<dbReference type="PANTHER" id="PTHR35042:SF1">
    <property type="entry name" value="DUF1772-DOMAIN-CONTAINING PROTEIN"/>
    <property type="match status" value="1"/>
</dbReference>
<dbReference type="InterPro" id="IPR013901">
    <property type="entry name" value="Anthrone_oxy"/>
</dbReference>
<feature type="transmembrane region" description="Helical" evidence="7">
    <location>
        <begin position="96"/>
        <end position="120"/>
    </location>
</feature>
<dbReference type="RefSeq" id="XP_056470528.1">
    <property type="nucleotide sequence ID" value="XM_056623112.1"/>
</dbReference>
<proteinExistence type="inferred from homology"/>
<dbReference type="GO" id="GO:0004497">
    <property type="term" value="F:monooxygenase activity"/>
    <property type="evidence" value="ECO:0007669"/>
    <property type="project" value="UniProtKB-KW"/>
</dbReference>
<dbReference type="EMBL" id="JAPQKI010000010">
    <property type="protein sequence ID" value="KAJ5085850.1"/>
    <property type="molecule type" value="Genomic_DNA"/>
</dbReference>
<dbReference type="OrthoDB" id="5954308at2759"/>
<evidence type="ECO:0000256" key="7">
    <source>
        <dbReference type="SAM" id="Phobius"/>
    </source>
</evidence>
<comment type="caution">
    <text evidence="8">The sequence shown here is derived from an EMBL/GenBank/DDBJ whole genome shotgun (WGS) entry which is preliminary data.</text>
</comment>
<gene>
    <name evidence="8" type="ORF">N7532_010621</name>
</gene>
<keyword evidence="9" id="KW-1185">Reference proteome</keyword>
<keyword evidence="2 7" id="KW-0812">Transmembrane</keyword>
<keyword evidence="4" id="KW-0503">Monooxygenase</keyword>
<evidence type="ECO:0000256" key="4">
    <source>
        <dbReference type="ARBA" id="ARBA00023033"/>
    </source>
</evidence>
<accession>A0A9W9EQ62</accession>
<reference evidence="8" key="2">
    <citation type="journal article" date="2023" name="IMA Fungus">
        <title>Comparative genomic study of the Penicillium genus elucidates a diverse pangenome and 15 lateral gene transfer events.</title>
        <authorList>
            <person name="Petersen C."/>
            <person name="Sorensen T."/>
            <person name="Nielsen M.R."/>
            <person name="Sondergaard T.E."/>
            <person name="Sorensen J.L."/>
            <person name="Fitzpatrick D.A."/>
            <person name="Frisvad J.C."/>
            <person name="Nielsen K.L."/>
        </authorList>
    </citation>
    <scope>NUCLEOTIDE SEQUENCE</scope>
    <source>
        <strain evidence="8">IBT 30761</strain>
    </source>
</reference>
<evidence type="ECO:0000256" key="1">
    <source>
        <dbReference type="ARBA" id="ARBA00004141"/>
    </source>
</evidence>
<evidence type="ECO:0000256" key="5">
    <source>
        <dbReference type="ARBA" id="ARBA00023136"/>
    </source>
</evidence>
<feature type="transmembrane region" description="Helical" evidence="7">
    <location>
        <begin position="73"/>
        <end position="90"/>
    </location>
</feature>
<dbReference type="GeneID" id="81362091"/>
<name>A0A9W9EQ62_9EURO</name>
<dbReference type="AlphaFoldDB" id="A0A9W9EQ62"/>
<reference evidence="8" key="1">
    <citation type="submission" date="2022-11" db="EMBL/GenBank/DDBJ databases">
        <authorList>
            <person name="Petersen C."/>
        </authorList>
    </citation>
    <scope>NUCLEOTIDE SEQUENCE</scope>
    <source>
        <strain evidence="8">IBT 30761</strain>
    </source>
</reference>
<dbReference type="Pfam" id="PF08592">
    <property type="entry name" value="Anthrone_oxy"/>
    <property type="match status" value="1"/>
</dbReference>
<keyword evidence="3 7" id="KW-1133">Transmembrane helix</keyword>
<dbReference type="PANTHER" id="PTHR35042">
    <property type="entry name" value="ANTHRONE OXYGENASE ENCC"/>
    <property type="match status" value="1"/>
</dbReference>
<keyword evidence="5 7" id="KW-0472">Membrane</keyword>
<evidence type="ECO:0000313" key="9">
    <source>
        <dbReference type="Proteomes" id="UP001149074"/>
    </source>
</evidence>
<protein>
    <submittedName>
        <fullName evidence="8">Uncharacterized protein</fullName>
    </submittedName>
</protein>